<accession>A0A024GMA6</accession>
<evidence type="ECO:0000313" key="3">
    <source>
        <dbReference type="Proteomes" id="UP000053237"/>
    </source>
</evidence>
<keyword evidence="1" id="KW-0175">Coiled coil</keyword>
<sequence>MGGQSTRMLAEIAKDSMEIIEQTSKRVYEQNVYAKKQVNAQVQKLKETQTELKKQQNTAQTEMINSLLKLQKQQLDQSAVKFANQFSLEKRERNGAPPDANTTL</sequence>
<dbReference type="EMBL" id="CAIX01000190">
    <property type="protein sequence ID" value="CCI47868.1"/>
    <property type="molecule type" value="Genomic_DNA"/>
</dbReference>
<dbReference type="InParanoid" id="A0A024GMA6"/>
<gene>
    <name evidence="2" type="ORF">BN9_088870</name>
</gene>
<proteinExistence type="predicted"/>
<feature type="coiled-coil region" evidence="1">
    <location>
        <begin position="35"/>
        <end position="65"/>
    </location>
</feature>
<evidence type="ECO:0000256" key="1">
    <source>
        <dbReference type="SAM" id="Coils"/>
    </source>
</evidence>
<dbReference type="Proteomes" id="UP000053237">
    <property type="component" value="Unassembled WGS sequence"/>
</dbReference>
<protein>
    <submittedName>
        <fullName evidence="2">Uncharacterized protein</fullName>
    </submittedName>
</protein>
<name>A0A024GMA6_9STRA</name>
<keyword evidence="3" id="KW-1185">Reference proteome</keyword>
<dbReference type="AlphaFoldDB" id="A0A024GMA6"/>
<evidence type="ECO:0000313" key="2">
    <source>
        <dbReference type="EMBL" id="CCI47868.1"/>
    </source>
</evidence>
<reference evidence="2 3" key="1">
    <citation type="submission" date="2012-05" db="EMBL/GenBank/DDBJ databases">
        <title>Recombination and specialization in a pathogen metapopulation.</title>
        <authorList>
            <person name="Gardiner A."/>
            <person name="Kemen E."/>
            <person name="Schultz-Larsen T."/>
            <person name="MacLean D."/>
            <person name="Van Oosterhout C."/>
            <person name="Jones J.D.G."/>
        </authorList>
    </citation>
    <scope>NUCLEOTIDE SEQUENCE [LARGE SCALE GENOMIC DNA]</scope>
    <source>
        <strain evidence="2 3">Ac Nc2</strain>
    </source>
</reference>
<organism evidence="2 3">
    <name type="scientific">Albugo candida</name>
    <dbReference type="NCBI Taxonomy" id="65357"/>
    <lineage>
        <taxon>Eukaryota</taxon>
        <taxon>Sar</taxon>
        <taxon>Stramenopiles</taxon>
        <taxon>Oomycota</taxon>
        <taxon>Peronosporomycetes</taxon>
        <taxon>Albuginales</taxon>
        <taxon>Albuginaceae</taxon>
        <taxon>Albugo</taxon>
    </lineage>
</organism>
<comment type="caution">
    <text evidence="2">The sequence shown here is derived from an EMBL/GenBank/DDBJ whole genome shotgun (WGS) entry which is preliminary data.</text>
</comment>